<dbReference type="Proteomes" id="UP000199652">
    <property type="component" value="Unassembled WGS sequence"/>
</dbReference>
<proteinExistence type="inferred from homology"/>
<evidence type="ECO:0000313" key="4">
    <source>
        <dbReference type="Proteomes" id="UP000199652"/>
    </source>
</evidence>
<keyword evidence="4" id="KW-1185">Reference proteome</keyword>
<dbReference type="GO" id="GO:0042256">
    <property type="term" value="P:cytosolic ribosome assembly"/>
    <property type="evidence" value="ECO:0007669"/>
    <property type="project" value="UniProtKB-UniRule"/>
</dbReference>
<dbReference type="EMBL" id="FNOU01000002">
    <property type="protein sequence ID" value="SDX45277.1"/>
    <property type="molecule type" value="Genomic_DNA"/>
</dbReference>
<dbReference type="AlphaFoldDB" id="A0A1H3BTP5"/>
<evidence type="ECO:0000256" key="2">
    <source>
        <dbReference type="HAMAP-Rule" id="MF_01477"/>
    </source>
</evidence>
<name>A0A1H3BTP5_EUBBA</name>
<organism evidence="3 4">
    <name type="scientific">Eubacterium barkeri</name>
    <name type="common">Clostridium barkeri</name>
    <dbReference type="NCBI Taxonomy" id="1528"/>
    <lineage>
        <taxon>Bacteria</taxon>
        <taxon>Bacillati</taxon>
        <taxon>Bacillota</taxon>
        <taxon>Clostridia</taxon>
        <taxon>Eubacteriales</taxon>
        <taxon>Eubacteriaceae</taxon>
        <taxon>Eubacterium</taxon>
    </lineage>
</organism>
<dbReference type="OrthoDB" id="9793681at2"/>
<sequence>MEPKELVSSIKEWMDAKNATDIEIIDIQGISSLADYFIIASGNSERQVQAIADNVAFEAKKCGLTPKNIEGEREARWILMDYYDVIVHIFHAREREFYDLERLWKDGIRPNQKTD</sequence>
<dbReference type="SUPFAM" id="SSF81301">
    <property type="entry name" value="Nucleotidyltransferase"/>
    <property type="match status" value="1"/>
</dbReference>
<comment type="similarity">
    <text evidence="1 2">Belongs to the Iojap/RsfS family.</text>
</comment>
<dbReference type="GO" id="GO:0090071">
    <property type="term" value="P:negative regulation of ribosome biogenesis"/>
    <property type="evidence" value="ECO:0007669"/>
    <property type="project" value="UniProtKB-UniRule"/>
</dbReference>
<evidence type="ECO:0000313" key="3">
    <source>
        <dbReference type="EMBL" id="SDX45277.1"/>
    </source>
</evidence>
<dbReference type="NCBIfam" id="TIGR00090">
    <property type="entry name" value="rsfS_iojap_ybeB"/>
    <property type="match status" value="1"/>
</dbReference>
<evidence type="ECO:0000256" key="1">
    <source>
        <dbReference type="ARBA" id="ARBA00010574"/>
    </source>
</evidence>
<comment type="function">
    <text evidence="2">Functions as a ribosomal silencing factor. Interacts with ribosomal protein uL14 (rplN), blocking formation of intersubunit bridge B8. Prevents association of the 30S and 50S ribosomal subunits and the formation of functional ribosomes, thus repressing translation.</text>
</comment>
<dbReference type="PANTHER" id="PTHR21043:SF0">
    <property type="entry name" value="MITOCHONDRIAL ASSEMBLY OF RIBOSOMAL LARGE SUBUNIT PROTEIN 1"/>
    <property type="match status" value="1"/>
</dbReference>
<comment type="subunit">
    <text evidence="2">Interacts with ribosomal protein uL14 (rplN).</text>
</comment>
<protein>
    <recommendedName>
        <fullName evidence="2">Ribosomal silencing factor RsfS</fullName>
    </recommendedName>
</protein>
<dbReference type="HAMAP" id="MF_01477">
    <property type="entry name" value="Iojap_RsfS"/>
    <property type="match status" value="1"/>
</dbReference>
<dbReference type="InterPro" id="IPR004394">
    <property type="entry name" value="Iojap/RsfS/C7orf30"/>
</dbReference>
<keyword evidence="2" id="KW-0810">Translation regulation</keyword>
<dbReference type="GO" id="GO:0005737">
    <property type="term" value="C:cytoplasm"/>
    <property type="evidence" value="ECO:0007669"/>
    <property type="project" value="UniProtKB-SubCell"/>
</dbReference>
<gene>
    <name evidence="2" type="primary">rsfS</name>
    <name evidence="3" type="ORF">SAMN04488579_102204</name>
</gene>
<dbReference type="STRING" id="1528.SAMN04488579_102204"/>
<comment type="subcellular location">
    <subcellularLocation>
        <location evidence="2">Cytoplasm</location>
    </subcellularLocation>
</comment>
<dbReference type="InterPro" id="IPR043519">
    <property type="entry name" value="NT_sf"/>
</dbReference>
<accession>A0A1H3BTP5</accession>
<keyword evidence="2" id="KW-0963">Cytoplasm</keyword>
<reference evidence="4" key="1">
    <citation type="submission" date="2016-10" db="EMBL/GenBank/DDBJ databases">
        <authorList>
            <person name="Varghese N."/>
            <person name="Submissions S."/>
        </authorList>
    </citation>
    <scope>NUCLEOTIDE SEQUENCE [LARGE SCALE GENOMIC DNA]</scope>
    <source>
        <strain evidence="4">VPI 5359</strain>
    </source>
</reference>
<dbReference type="GO" id="GO:0017148">
    <property type="term" value="P:negative regulation of translation"/>
    <property type="evidence" value="ECO:0007669"/>
    <property type="project" value="UniProtKB-UniRule"/>
</dbReference>
<dbReference type="Pfam" id="PF02410">
    <property type="entry name" value="RsfS"/>
    <property type="match status" value="1"/>
</dbReference>
<keyword evidence="2" id="KW-0678">Repressor</keyword>
<dbReference type="Gene3D" id="3.30.460.10">
    <property type="entry name" value="Beta Polymerase, domain 2"/>
    <property type="match status" value="1"/>
</dbReference>
<dbReference type="GO" id="GO:0043023">
    <property type="term" value="F:ribosomal large subunit binding"/>
    <property type="evidence" value="ECO:0007669"/>
    <property type="project" value="TreeGrafter"/>
</dbReference>
<dbReference type="PANTHER" id="PTHR21043">
    <property type="entry name" value="IOJAP SUPERFAMILY ORTHOLOG"/>
    <property type="match status" value="1"/>
</dbReference>
<dbReference type="RefSeq" id="WP_090242992.1">
    <property type="nucleotide sequence ID" value="NZ_FNOU01000002.1"/>
</dbReference>